<sequence>MSSAFQSYQEDAAIQKKRWLILVVLNLFTFMSTLDGSIVNIALPMLSKTLGLPIAQIEWVTTAYLMAICTVILFFGKLGDMVGKIRIYKLGTYIFILGSLLCGFSGSLPFLIVSRVVQALGASMLMANSQGIVTDIFPAKERGKALGLIGTFVSLGSIAGPSLGGVIISSLGWEYIFWVNVPIGLIAIFIGWKVLPADLVRVKSKIDVPGSLLFAVFILALFVGLLLGQQAGYGNIWIVLSLILAAAVLIVFLRVELVRREPLLELSLFKNPLFSVSILCGFLVFSANFCFNIIAPFYAQNMLNLSPFSAGFLLMLFPICMVVVAPLSGALSDKIGSEPLTFAGLIVMVIAQFGLASLHDGSFLAIVGTWIAMLGIGSGLFQSPNNSLVMSQVPRTQLGSAGSVNSLVRNVGMVVGITIATTTLFHVMSSKAGHRVTGLIPDRPDIFLSGMHTVFRVSSSICLVAALLTGWRMYHAYTTKHKQAASKG</sequence>
<feature type="transmembrane region" description="Helical" evidence="8">
    <location>
        <begin position="234"/>
        <end position="253"/>
    </location>
</feature>
<dbReference type="InterPro" id="IPR004638">
    <property type="entry name" value="EmrB-like"/>
</dbReference>
<dbReference type="PANTHER" id="PTHR42718:SF9">
    <property type="entry name" value="MAJOR FACILITATOR SUPERFAMILY MULTIDRUG TRANSPORTER MFSC"/>
    <property type="match status" value="1"/>
</dbReference>
<feature type="transmembrane region" description="Helical" evidence="8">
    <location>
        <begin position="54"/>
        <end position="75"/>
    </location>
</feature>
<reference evidence="10 11" key="1">
    <citation type="submission" date="2019-12" db="EMBL/GenBank/DDBJ databases">
        <title>Paenibacillus sp. nov., an endophytic bacterium isolated from the stem of Dendrobium.</title>
        <authorList>
            <person name="Zhao R."/>
        </authorList>
    </citation>
    <scope>NUCLEOTIDE SEQUENCE [LARGE SCALE GENOMIC DNA]</scope>
    <source>
        <strain evidence="10 11">HJL G12</strain>
    </source>
</reference>
<feature type="transmembrane region" description="Helical" evidence="8">
    <location>
        <begin position="407"/>
        <end position="426"/>
    </location>
</feature>
<feature type="transmembrane region" description="Helical" evidence="8">
    <location>
        <begin position="446"/>
        <end position="471"/>
    </location>
</feature>
<dbReference type="SUPFAM" id="SSF103473">
    <property type="entry name" value="MFS general substrate transporter"/>
    <property type="match status" value="2"/>
</dbReference>
<dbReference type="AlphaFoldDB" id="A0A7X3IH68"/>
<evidence type="ECO:0000313" key="11">
    <source>
        <dbReference type="Proteomes" id="UP000460318"/>
    </source>
</evidence>
<keyword evidence="11" id="KW-1185">Reference proteome</keyword>
<feature type="transmembrane region" description="Helical" evidence="8">
    <location>
        <begin position="175"/>
        <end position="195"/>
    </location>
</feature>
<dbReference type="RefSeq" id="WP_160497339.1">
    <property type="nucleotide sequence ID" value="NZ_WUBI01000001.1"/>
</dbReference>
<dbReference type="NCBIfam" id="TIGR00711">
    <property type="entry name" value="efflux_EmrB"/>
    <property type="match status" value="1"/>
</dbReference>
<feature type="transmembrane region" description="Helical" evidence="8">
    <location>
        <begin position="305"/>
        <end position="327"/>
    </location>
</feature>
<evidence type="ECO:0000256" key="6">
    <source>
        <dbReference type="ARBA" id="ARBA00022989"/>
    </source>
</evidence>
<keyword evidence="7 8" id="KW-0472">Membrane</keyword>
<dbReference type="InterPro" id="IPR011701">
    <property type="entry name" value="MFS"/>
</dbReference>
<feature type="transmembrane region" description="Helical" evidence="8">
    <location>
        <begin position="20"/>
        <end position="42"/>
    </location>
</feature>
<dbReference type="GO" id="GO:0022857">
    <property type="term" value="F:transmembrane transporter activity"/>
    <property type="evidence" value="ECO:0007669"/>
    <property type="project" value="InterPro"/>
</dbReference>
<feature type="transmembrane region" description="Helical" evidence="8">
    <location>
        <begin position="339"/>
        <end position="356"/>
    </location>
</feature>
<keyword evidence="5 8" id="KW-0812">Transmembrane</keyword>
<keyword evidence="4" id="KW-1003">Cell membrane</keyword>
<comment type="similarity">
    <text evidence="2">Belongs to the major facilitator superfamily. EmrB family.</text>
</comment>
<dbReference type="PROSITE" id="PS50850">
    <property type="entry name" value="MFS"/>
    <property type="match status" value="1"/>
</dbReference>
<proteinExistence type="inferred from homology"/>
<organism evidence="10 11">
    <name type="scientific">Paenibacillus dendrobii</name>
    <dbReference type="NCBI Taxonomy" id="2691084"/>
    <lineage>
        <taxon>Bacteria</taxon>
        <taxon>Bacillati</taxon>
        <taxon>Bacillota</taxon>
        <taxon>Bacilli</taxon>
        <taxon>Bacillales</taxon>
        <taxon>Paenibacillaceae</taxon>
        <taxon>Paenibacillus</taxon>
    </lineage>
</organism>
<evidence type="ECO:0000256" key="5">
    <source>
        <dbReference type="ARBA" id="ARBA00022692"/>
    </source>
</evidence>
<gene>
    <name evidence="10" type="ORF">GRF59_09525</name>
</gene>
<accession>A0A7X3IH68</accession>
<comment type="subcellular location">
    <subcellularLocation>
        <location evidence="1">Cell membrane</location>
        <topology evidence="1">Multi-pass membrane protein</topology>
    </subcellularLocation>
</comment>
<evidence type="ECO:0000256" key="4">
    <source>
        <dbReference type="ARBA" id="ARBA00022475"/>
    </source>
</evidence>
<feature type="transmembrane region" description="Helical" evidence="8">
    <location>
        <begin position="362"/>
        <end position="381"/>
    </location>
</feature>
<keyword evidence="6 8" id="KW-1133">Transmembrane helix</keyword>
<name>A0A7X3IH68_9BACL</name>
<evidence type="ECO:0000313" key="10">
    <source>
        <dbReference type="EMBL" id="MWV43874.1"/>
    </source>
</evidence>
<dbReference type="Gene3D" id="1.20.1720.10">
    <property type="entry name" value="Multidrug resistance protein D"/>
    <property type="match status" value="1"/>
</dbReference>
<evidence type="ECO:0000256" key="2">
    <source>
        <dbReference type="ARBA" id="ARBA00008537"/>
    </source>
</evidence>
<feature type="transmembrane region" description="Helical" evidence="8">
    <location>
        <begin position="207"/>
        <end position="228"/>
    </location>
</feature>
<dbReference type="GO" id="GO:0005886">
    <property type="term" value="C:plasma membrane"/>
    <property type="evidence" value="ECO:0007669"/>
    <property type="project" value="UniProtKB-SubCell"/>
</dbReference>
<dbReference type="Gene3D" id="1.20.1250.20">
    <property type="entry name" value="MFS general substrate transporter like domains"/>
    <property type="match status" value="1"/>
</dbReference>
<feature type="transmembrane region" description="Helical" evidence="8">
    <location>
        <begin position="87"/>
        <end position="106"/>
    </location>
</feature>
<protein>
    <submittedName>
        <fullName evidence="10">DHA2 family efflux MFS transporter permease subunit</fullName>
    </submittedName>
</protein>
<comment type="caution">
    <text evidence="10">The sequence shown here is derived from an EMBL/GenBank/DDBJ whole genome shotgun (WGS) entry which is preliminary data.</text>
</comment>
<dbReference type="InterPro" id="IPR036259">
    <property type="entry name" value="MFS_trans_sf"/>
</dbReference>
<dbReference type="FunFam" id="1.20.1720.10:FF:000021">
    <property type="entry name" value="Drug resistance transporter, EmrB/QacA subfamily"/>
    <property type="match status" value="1"/>
</dbReference>
<feature type="domain" description="Major facilitator superfamily (MFS) profile" evidence="9">
    <location>
        <begin position="21"/>
        <end position="477"/>
    </location>
</feature>
<evidence type="ECO:0000256" key="8">
    <source>
        <dbReference type="SAM" id="Phobius"/>
    </source>
</evidence>
<feature type="transmembrane region" description="Helical" evidence="8">
    <location>
        <begin position="273"/>
        <end position="299"/>
    </location>
</feature>
<dbReference type="Proteomes" id="UP000460318">
    <property type="component" value="Unassembled WGS sequence"/>
</dbReference>
<dbReference type="CDD" id="cd17321">
    <property type="entry name" value="MFS_MMR_MDR_like"/>
    <property type="match status" value="1"/>
</dbReference>
<dbReference type="EMBL" id="WUBI01000001">
    <property type="protein sequence ID" value="MWV43874.1"/>
    <property type="molecule type" value="Genomic_DNA"/>
</dbReference>
<dbReference type="Pfam" id="PF07690">
    <property type="entry name" value="MFS_1"/>
    <property type="match status" value="1"/>
</dbReference>
<dbReference type="InterPro" id="IPR020846">
    <property type="entry name" value="MFS_dom"/>
</dbReference>
<evidence type="ECO:0000259" key="9">
    <source>
        <dbReference type="PROSITE" id="PS50850"/>
    </source>
</evidence>
<feature type="transmembrane region" description="Helical" evidence="8">
    <location>
        <begin position="145"/>
        <end position="169"/>
    </location>
</feature>
<evidence type="ECO:0000256" key="7">
    <source>
        <dbReference type="ARBA" id="ARBA00023136"/>
    </source>
</evidence>
<dbReference type="PANTHER" id="PTHR42718">
    <property type="entry name" value="MAJOR FACILITATOR SUPERFAMILY MULTIDRUG TRANSPORTER MFSC"/>
    <property type="match status" value="1"/>
</dbReference>
<evidence type="ECO:0000256" key="3">
    <source>
        <dbReference type="ARBA" id="ARBA00022448"/>
    </source>
</evidence>
<dbReference type="PRINTS" id="PR01036">
    <property type="entry name" value="TCRTETB"/>
</dbReference>
<keyword evidence="3" id="KW-0813">Transport</keyword>
<evidence type="ECO:0000256" key="1">
    <source>
        <dbReference type="ARBA" id="ARBA00004651"/>
    </source>
</evidence>
<feature type="transmembrane region" description="Helical" evidence="8">
    <location>
        <begin position="112"/>
        <end position="133"/>
    </location>
</feature>